<dbReference type="AlphaFoldDB" id="M5SBG0"/>
<feature type="region of interest" description="Disordered" evidence="1">
    <location>
        <begin position="1"/>
        <end position="26"/>
    </location>
</feature>
<name>M5SBG0_9BACT</name>
<evidence type="ECO:0000259" key="2">
    <source>
        <dbReference type="Pfam" id="PF16871"/>
    </source>
</evidence>
<proteinExistence type="predicted"/>
<evidence type="ECO:0000256" key="1">
    <source>
        <dbReference type="SAM" id="MobiDB-lite"/>
    </source>
</evidence>
<evidence type="ECO:0000313" key="3">
    <source>
        <dbReference type="EMBL" id="EMI25027.1"/>
    </source>
</evidence>
<dbReference type="InterPro" id="IPR021862">
    <property type="entry name" value="DUF3472"/>
</dbReference>
<dbReference type="Pfam" id="PF11958">
    <property type="entry name" value="DUF3472"/>
    <property type="match status" value="1"/>
</dbReference>
<organism evidence="3 4">
    <name type="scientific">Rhodopirellula europaea SH398</name>
    <dbReference type="NCBI Taxonomy" id="1263868"/>
    <lineage>
        <taxon>Bacteria</taxon>
        <taxon>Pseudomonadati</taxon>
        <taxon>Planctomycetota</taxon>
        <taxon>Planctomycetia</taxon>
        <taxon>Pirellulales</taxon>
        <taxon>Pirellulaceae</taxon>
        <taxon>Rhodopirellula</taxon>
    </lineage>
</organism>
<dbReference type="Pfam" id="PF16871">
    <property type="entry name" value="DUF5077"/>
    <property type="match status" value="1"/>
</dbReference>
<gene>
    <name evidence="3" type="ORF">RESH_04385</name>
</gene>
<dbReference type="InterPro" id="IPR031712">
    <property type="entry name" value="DUF5077"/>
</dbReference>
<feature type="domain" description="DUF5077" evidence="2">
    <location>
        <begin position="78"/>
        <end position="198"/>
    </location>
</feature>
<protein>
    <recommendedName>
        <fullName evidence="2">DUF5077 domain-containing protein</fullName>
    </recommendedName>
</protein>
<evidence type="ECO:0000313" key="4">
    <source>
        <dbReference type="Proteomes" id="UP000011996"/>
    </source>
</evidence>
<dbReference type="PATRIC" id="fig|1263868.3.peg.4754"/>
<sequence length="483" mass="53768">MPRDHPSERKSGGLDEIPSQTGSTQPLSRLAKRFLGSCPRPSHQIDTMISRLVFQPLLISLVTLLTSQGLASAKEWSVPVAGNAFRTQPEPGGRSMRRGGSLRLRDSGEVYSVYFHVDDADTLQLGLKGNASDRPATILATIGETKLSCDLKPASGETYPLGEIEVAKAGYVRVDLQLAPAANGEASGPAQITDLVVTPAKADLQLDYVQTNDGNMFYWGRRGPSVHLSYRLPRGMNLTYAYSEITVPDGQDQMGTYFMANGFGEGYFGMQVNSPTERRVLFSIWSPFRTDNPNEIPDEDRVATLAKGKNVVAKDFGNEGSGGQSFFLYPWEAGKTYRFLTEVKPDGNGNTLYTSWFGDKAKDEWRLVATFRRPKTDKHLTGFHSFLENFSPEQGHLQRSAHYGNQWVCDVNGKWHEITRAKFTGDNTARGRHRLDYAGGSQTDHFFLKNCGFFSEPVDLDQTFERESTARQQPAIDWDQLPR</sequence>
<feature type="compositionally biased region" description="Basic and acidic residues" evidence="1">
    <location>
        <begin position="1"/>
        <end position="13"/>
    </location>
</feature>
<comment type="caution">
    <text evidence="3">The sequence shown here is derived from an EMBL/GenBank/DDBJ whole genome shotgun (WGS) entry which is preliminary data.</text>
</comment>
<accession>M5SBG0</accession>
<dbReference type="STRING" id="1263868.RESH_04385"/>
<dbReference type="Proteomes" id="UP000011996">
    <property type="component" value="Unassembled WGS sequence"/>
</dbReference>
<dbReference type="EMBL" id="ANOF01000142">
    <property type="protein sequence ID" value="EMI25027.1"/>
    <property type="molecule type" value="Genomic_DNA"/>
</dbReference>
<reference evidence="3 4" key="1">
    <citation type="journal article" date="2013" name="Mar. Genomics">
        <title>Expression of sulfatases in Rhodopirellula baltica and the diversity of sulfatases in the genus Rhodopirellula.</title>
        <authorList>
            <person name="Wegner C.E."/>
            <person name="Richter-Heitmann T."/>
            <person name="Klindworth A."/>
            <person name="Klockow C."/>
            <person name="Richter M."/>
            <person name="Achstetter T."/>
            <person name="Glockner F.O."/>
            <person name="Harder J."/>
        </authorList>
    </citation>
    <scope>NUCLEOTIDE SEQUENCE [LARGE SCALE GENOMIC DNA]</scope>
    <source>
        <strain evidence="3 4">SH398</strain>
    </source>
</reference>